<dbReference type="RefSeq" id="WP_256977757.1">
    <property type="nucleotide sequence ID" value="NZ_NEVM01000005.1"/>
</dbReference>
<organism evidence="2 3">
    <name type="scientific">Bordetella genomosp. 10</name>
    <dbReference type="NCBI Taxonomy" id="1416804"/>
    <lineage>
        <taxon>Bacteria</taxon>
        <taxon>Pseudomonadati</taxon>
        <taxon>Pseudomonadota</taxon>
        <taxon>Betaproteobacteria</taxon>
        <taxon>Burkholderiales</taxon>
        <taxon>Alcaligenaceae</taxon>
        <taxon>Bordetella</taxon>
    </lineage>
</organism>
<dbReference type="InterPro" id="IPR006680">
    <property type="entry name" value="Amidohydro-rel"/>
</dbReference>
<name>A0A261S3D4_9BORD</name>
<dbReference type="InterPro" id="IPR032466">
    <property type="entry name" value="Metal_Hydrolase"/>
</dbReference>
<dbReference type="PANTHER" id="PTHR35563:SF2">
    <property type="entry name" value="BARREL METAL-DEPENDENT HYDROLASE, PUTATIVE (AFU_ORTHOLOGUE AFUA_1G16240)-RELATED"/>
    <property type="match status" value="1"/>
</dbReference>
<keyword evidence="3" id="KW-1185">Reference proteome</keyword>
<gene>
    <name evidence="2" type="ORF">CAL29_26500</name>
</gene>
<dbReference type="Gene3D" id="3.20.20.140">
    <property type="entry name" value="Metal-dependent hydrolases"/>
    <property type="match status" value="1"/>
</dbReference>
<protein>
    <submittedName>
        <fullName evidence="2">Amidohydrolase</fullName>
    </submittedName>
</protein>
<comment type="caution">
    <text evidence="2">The sequence shown here is derived from an EMBL/GenBank/DDBJ whole genome shotgun (WGS) entry which is preliminary data.</text>
</comment>
<keyword evidence="2" id="KW-0378">Hydrolase</keyword>
<dbReference type="PANTHER" id="PTHR35563">
    <property type="entry name" value="BARREL METAL-DEPENDENT HYDROLASE, PUTATIVE (AFU_ORTHOLOGUE AFUA_1G16240)-RELATED"/>
    <property type="match status" value="1"/>
</dbReference>
<proteinExistence type="predicted"/>
<evidence type="ECO:0000259" key="1">
    <source>
        <dbReference type="Pfam" id="PF04909"/>
    </source>
</evidence>
<evidence type="ECO:0000313" key="3">
    <source>
        <dbReference type="Proteomes" id="UP000216020"/>
    </source>
</evidence>
<dbReference type="EMBL" id="NEVM01000005">
    <property type="protein sequence ID" value="OZI31452.1"/>
    <property type="molecule type" value="Genomic_DNA"/>
</dbReference>
<dbReference type="SUPFAM" id="SSF51556">
    <property type="entry name" value="Metallo-dependent hydrolases"/>
    <property type="match status" value="1"/>
</dbReference>
<dbReference type="Pfam" id="PF04909">
    <property type="entry name" value="Amidohydro_2"/>
    <property type="match status" value="1"/>
</dbReference>
<dbReference type="InterPro" id="IPR052358">
    <property type="entry name" value="Aro_Compnd_Degr_Hydrolases"/>
</dbReference>
<feature type="domain" description="Amidohydrolase-related" evidence="1">
    <location>
        <begin position="18"/>
        <end position="281"/>
    </location>
</feature>
<accession>A0A261S3D4</accession>
<reference evidence="3" key="1">
    <citation type="submission" date="2017-05" db="EMBL/GenBank/DDBJ databases">
        <title>Complete and WGS of Bordetella genogroups.</title>
        <authorList>
            <person name="Spilker T."/>
            <person name="Lipuma J."/>
        </authorList>
    </citation>
    <scope>NUCLEOTIDE SEQUENCE [LARGE SCALE GENOMIC DNA]</scope>
    <source>
        <strain evidence="3">AU16122</strain>
    </source>
</reference>
<dbReference type="GO" id="GO:0016787">
    <property type="term" value="F:hydrolase activity"/>
    <property type="evidence" value="ECO:0007669"/>
    <property type="project" value="UniProtKB-KW"/>
</dbReference>
<dbReference type="AlphaFoldDB" id="A0A261S3D4"/>
<evidence type="ECO:0000313" key="2">
    <source>
        <dbReference type="EMBL" id="OZI31452.1"/>
    </source>
</evidence>
<dbReference type="Proteomes" id="UP000216020">
    <property type="component" value="Unassembled WGS sequence"/>
</dbReference>
<sequence length="281" mass="31299">MKQPDMKQPRLQPPAGACDCHIHIYELQRYPLAPTATFGPPQASWDDYLQVRRALGLDRAVIVQATGYGFDNRCALEALRLSQGTARMIATLRADTPMAELRALHEAGVRGVRFMMIPDSGGVMRWEDLEPMAQRIAELGWVINLQLDGRELPVYEKRLAALPCQLSLDHNGKYLTPVAPSDPSFLTLLRLLDRGHVWVKLSAPYETSRSGPPRYDDVSALAGALAAANPDRCLWASNYPHPGRADRPDNADMLDLLAHWAPAEADRRKILVDNPARLYGF</sequence>